<protein>
    <submittedName>
        <fullName evidence="1">NusG domain II-containing protein</fullName>
    </submittedName>
</protein>
<reference evidence="1 2" key="1">
    <citation type="submission" date="2024-04" db="EMBL/GenBank/DDBJ databases">
        <title>Defined microbial consortia suppress multidrug-resistant proinflammatory Enterobacteriaceae via ecological control.</title>
        <authorList>
            <person name="Furuichi M."/>
            <person name="Kawaguchi T."/>
            <person name="Pust M."/>
            <person name="Yasuma K."/>
            <person name="Plichta D."/>
            <person name="Hasegawa N."/>
            <person name="Ohya T."/>
            <person name="Bhattarai S."/>
            <person name="Sasajima S."/>
            <person name="Aoto Y."/>
            <person name="Tuganbaev T."/>
            <person name="Yaginuma M."/>
            <person name="Ueda M."/>
            <person name="Okahashi N."/>
            <person name="Amafuji K."/>
            <person name="Kiridooshi Y."/>
            <person name="Sugita K."/>
            <person name="Strazar M."/>
            <person name="Skelly A."/>
            <person name="Suda W."/>
            <person name="Hattori M."/>
            <person name="Nakamoto N."/>
            <person name="Caballero S."/>
            <person name="Norman J."/>
            <person name="Olle B."/>
            <person name="Tanoue T."/>
            <person name="Arita M."/>
            <person name="Bucci V."/>
            <person name="Atarashi K."/>
            <person name="Xavier R."/>
            <person name="Honda K."/>
        </authorList>
    </citation>
    <scope>NUCLEOTIDE SEQUENCE [LARGE SCALE GENOMIC DNA]</scope>
    <source>
        <strain evidence="2">k04-0078-D8-1</strain>
    </source>
</reference>
<dbReference type="EMBL" id="BAABYW010000001">
    <property type="protein sequence ID" value="GAA6408473.1"/>
    <property type="molecule type" value="Genomic_DNA"/>
</dbReference>
<dbReference type="Pfam" id="PF07009">
    <property type="entry name" value="NusG_II"/>
    <property type="match status" value="1"/>
</dbReference>
<evidence type="ECO:0000313" key="1">
    <source>
        <dbReference type="EMBL" id="GAA6408473.1"/>
    </source>
</evidence>
<gene>
    <name evidence="1" type="ORF">K040078D81_25900</name>
</gene>
<dbReference type="InterPro" id="IPR038690">
    <property type="entry name" value="NusG_2_sf"/>
</dbReference>
<comment type="caution">
    <text evidence="1">The sequence shown here is derived from an EMBL/GenBank/DDBJ whole genome shotgun (WGS) entry which is preliminary data.</text>
</comment>
<name>A0ABQ0BAU1_9FIRM</name>
<proteinExistence type="predicted"/>
<dbReference type="RefSeq" id="WP_187144009.1">
    <property type="nucleotide sequence ID" value="NZ_BAABYW010000001.1"/>
</dbReference>
<dbReference type="CDD" id="cd09911">
    <property type="entry name" value="Lin0431_like"/>
    <property type="match status" value="1"/>
</dbReference>
<keyword evidence="2" id="KW-1185">Reference proteome</keyword>
<organism evidence="1 2">
    <name type="scientific">Blautia hominis</name>
    <dbReference type="NCBI Taxonomy" id="2025493"/>
    <lineage>
        <taxon>Bacteria</taxon>
        <taxon>Bacillati</taxon>
        <taxon>Bacillota</taxon>
        <taxon>Clostridia</taxon>
        <taxon>Lachnospirales</taxon>
        <taxon>Lachnospiraceae</taxon>
        <taxon>Blautia</taxon>
    </lineage>
</organism>
<accession>A0ABQ0BAU1</accession>
<sequence>MKMKKRDIGLIGIVLLIAFLCWFIPYIRGQFTYKEAQLRITVDGEEYGVYSLEEDQVIHIGDTNVCVIKDGYVTMTEADCPDHLCMKQKRISKEGGTIVCLPNRVVLEITGDESLDAPDVVAS</sequence>
<dbReference type="Proteomes" id="UP001600943">
    <property type="component" value="Unassembled WGS sequence"/>
</dbReference>
<evidence type="ECO:0000313" key="2">
    <source>
        <dbReference type="Proteomes" id="UP001600943"/>
    </source>
</evidence>
<dbReference type="Gene3D" id="2.60.320.10">
    <property type="entry name" value="N-utilization substance G protein NusG, insert domain"/>
    <property type="match status" value="1"/>
</dbReference>